<comment type="similarity">
    <text evidence="3">Belongs to the peptidase M17 family.</text>
</comment>
<evidence type="ECO:0000256" key="17">
    <source>
        <dbReference type="ARBA" id="ARBA00045966"/>
    </source>
</evidence>
<evidence type="ECO:0000256" key="12">
    <source>
        <dbReference type="ARBA" id="ARBA00029605"/>
    </source>
</evidence>
<evidence type="ECO:0000313" key="22">
    <source>
        <dbReference type="RefSeq" id="XP_035825586.1"/>
    </source>
</evidence>
<dbReference type="PROSITE" id="PS00631">
    <property type="entry name" value="CYTOSOL_AP"/>
    <property type="match status" value="1"/>
</dbReference>
<keyword evidence="8" id="KW-0645">Protease</keyword>
<dbReference type="Proteomes" id="UP000694888">
    <property type="component" value="Unplaced"/>
</dbReference>
<keyword evidence="9" id="KW-0378">Hydrolase</keyword>
<comment type="catalytic activity">
    <reaction evidence="18">
        <text>S-benzyl-L-cysteinylglycine + H2O = S-benzyl-L-cysteine + glycine</text>
        <dbReference type="Rhea" id="RHEA:62568"/>
        <dbReference type="ChEBI" id="CHEBI:15377"/>
        <dbReference type="ChEBI" id="CHEBI:57305"/>
        <dbReference type="ChEBI" id="CHEBI:145802"/>
        <dbReference type="ChEBI" id="CHEBI:145803"/>
    </reaction>
    <physiologicalReaction direction="left-to-right" evidence="18">
        <dbReference type="Rhea" id="RHEA:62569"/>
    </physiologicalReaction>
</comment>
<dbReference type="PRINTS" id="PR00481">
    <property type="entry name" value="LAMNOPPTDASE"/>
</dbReference>
<accession>A0ABM1VT44</accession>
<evidence type="ECO:0000256" key="14">
    <source>
        <dbReference type="ARBA" id="ARBA00030997"/>
    </source>
</evidence>
<reference evidence="22" key="1">
    <citation type="submission" date="2025-08" db="UniProtKB">
        <authorList>
            <consortium name="RefSeq"/>
        </authorList>
    </citation>
    <scope>IDENTIFICATION</scope>
</reference>
<dbReference type="GeneID" id="101856995"/>
<comment type="catalytic activity">
    <reaction evidence="2">
        <text>Release of N-terminal proline from a peptide.</text>
        <dbReference type="EC" id="3.4.11.5"/>
    </reaction>
</comment>
<dbReference type="EC" id="3.4.11.1" evidence="4"/>
<dbReference type="SUPFAM" id="SSF52949">
    <property type="entry name" value="Macro domain-like"/>
    <property type="match status" value="1"/>
</dbReference>
<evidence type="ECO:0000256" key="9">
    <source>
        <dbReference type="ARBA" id="ARBA00022801"/>
    </source>
</evidence>
<gene>
    <name evidence="22" type="primary">LOC101856995</name>
</gene>
<dbReference type="Pfam" id="PF00883">
    <property type="entry name" value="Peptidase_M17"/>
    <property type="match status" value="1"/>
</dbReference>
<evidence type="ECO:0000256" key="2">
    <source>
        <dbReference type="ARBA" id="ARBA00001585"/>
    </source>
</evidence>
<evidence type="ECO:0000256" key="5">
    <source>
        <dbReference type="ARBA" id="ARBA00012568"/>
    </source>
</evidence>
<evidence type="ECO:0000256" key="11">
    <source>
        <dbReference type="ARBA" id="ARBA00023625"/>
    </source>
</evidence>
<evidence type="ECO:0000256" key="6">
    <source>
        <dbReference type="ARBA" id="ARBA00014190"/>
    </source>
</evidence>
<evidence type="ECO:0000256" key="1">
    <source>
        <dbReference type="ARBA" id="ARBA00000135"/>
    </source>
</evidence>
<proteinExistence type="inferred from homology"/>
<dbReference type="Pfam" id="PF02789">
    <property type="entry name" value="Peptidase_M17_N"/>
    <property type="match status" value="1"/>
</dbReference>
<feature type="domain" description="Cytosol aminopeptidase" evidence="20">
    <location>
        <begin position="341"/>
        <end position="348"/>
    </location>
</feature>
<comment type="catalytic activity">
    <reaction evidence="10">
        <text>an S-substituted L-cysteinylglycine + H2O = an S-substituted L-cysteine + glycine</text>
        <dbReference type="Rhea" id="RHEA:60444"/>
        <dbReference type="ChEBI" id="CHEBI:15377"/>
        <dbReference type="ChEBI" id="CHEBI:57305"/>
        <dbReference type="ChEBI" id="CHEBI:58717"/>
        <dbReference type="ChEBI" id="CHEBI:143103"/>
        <dbReference type="EC" id="3.4.13.23"/>
    </reaction>
    <physiologicalReaction direction="left-to-right" evidence="10">
        <dbReference type="Rhea" id="RHEA:60445"/>
    </physiologicalReaction>
</comment>
<keyword evidence="7 22" id="KW-0031">Aminopeptidase</keyword>
<evidence type="ECO:0000256" key="7">
    <source>
        <dbReference type="ARBA" id="ARBA00022438"/>
    </source>
</evidence>
<evidence type="ECO:0000313" key="21">
    <source>
        <dbReference type="Proteomes" id="UP000694888"/>
    </source>
</evidence>
<evidence type="ECO:0000256" key="18">
    <source>
        <dbReference type="ARBA" id="ARBA00047881"/>
    </source>
</evidence>
<dbReference type="SUPFAM" id="SSF53187">
    <property type="entry name" value="Zn-dependent exopeptidases"/>
    <property type="match status" value="1"/>
</dbReference>
<dbReference type="EC" id="3.4.11.5" evidence="5"/>
<evidence type="ECO:0000256" key="13">
    <source>
        <dbReference type="ARBA" id="ARBA00030930"/>
    </source>
</evidence>
<evidence type="ECO:0000256" key="3">
    <source>
        <dbReference type="ARBA" id="ARBA00009528"/>
    </source>
</evidence>
<sequence>MEPFEGKSLILGVYEPAEKDGQFILTPSSKEFNQRTNGKLENILKIAGKKLKCGKSRVLYGLDESFPAVAVANLGKQDVGFDENEQLDQGKENVRAAVAGAVTSLREAGQTEVAVDSCGDAEAAAEGCTLSLFSFDELKQEDKRQTAVNVNVFTAGADDIANADASWSKGVALAEGQNFARRLKENPANKMTPTIFCEEVVKNLGSIPNVKITIHGKEWAESKKMGAFLSVSQGSAEPLKFLEIDYDGGKSGDPPVVFVGKGITFDSGGISIKPSAEMDKMRADMGGAACVVSSIQAAASLAIPINVKGLVPLCENMPGGKATKPGDVVTAMNGKTIQVDNTDAEGRLILADALCYAETFNPRLILDIATLTGAVVVALGSTAAAAYTKSDFIWQTLNDAGKVTGDRVWRMPLFKYYTKIMTTSDLADLNNIGGKREAGSCTAAAFLQEFVTTDKWVHVDMAGVMMNTNQVPYLGQGMSGRPTRTLTRFLENLSNQTA</sequence>
<name>A0ABM1VT44_APLCA</name>
<evidence type="ECO:0000256" key="19">
    <source>
        <dbReference type="ARBA" id="ARBA00049107"/>
    </source>
</evidence>
<comment type="catalytic activity">
    <reaction evidence="19">
        <text>L-cysteinylglycine + H2O = L-cysteine + glycine</text>
        <dbReference type="Rhea" id="RHEA:28783"/>
        <dbReference type="ChEBI" id="CHEBI:15377"/>
        <dbReference type="ChEBI" id="CHEBI:35235"/>
        <dbReference type="ChEBI" id="CHEBI:57305"/>
        <dbReference type="ChEBI" id="CHEBI:61694"/>
    </reaction>
    <physiologicalReaction direction="left-to-right" evidence="19">
        <dbReference type="Rhea" id="RHEA:28784"/>
    </physiologicalReaction>
</comment>
<dbReference type="InterPro" id="IPR011356">
    <property type="entry name" value="Leucine_aapep/pepB"/>
</dbReference>
<evidence type="ECO:0000256" key="10">
    <source>
        <dbReference type="ARBA" id="ARBA00023511"/>
    </source>
</evidence>
<evidence type="ECO:0000256" key="15">
    <source>
        <dbReference type="ARBA" id="ARBA00031564"/>
    </source>
</evidence>
<dbReference type="Gene3D" id="3.40.220.10">
    <property type="entry name" value="Leucine Aminopeptidase, subunit E, domain 1"/>
    <property type="match status" value="1"/>
</dbReference>
<dbReference type="InterPro" id="IPR000819">
    <property type="entry name" value="Peptidase_M17_C"/>
</dbReference>
<dbReference type="GO" id="GO:0004177">
    <property type="term" value="F:aminopeptidase activity"/>
    <property type="evidence" value="ECO:0007669"/>
    <property type="project" value="UniProtKB-KW"/>
</dbReference>
<dbReference type="RefSeq" id="XP_035825586.1">
    <property type="nucleotide sequence ID" value="XM_035969693.1"/>
</dbReference>
<dbReference type="InterPro" id="IPR008283">
    <property type="entry name" value="Peptidase_M17_N"/>
</dbReference>
<evidence type="ECO:0000256" key="16">
    <source>
        <dbReference type="ARBA" id="ARBA00033172"/>
    </source>
</evidence>
<comment type="function">
    <text evidence="17">Cytosolic metallopeptidase that catalyzes the removal of unsubstituted N-terminal hydrophobic amino acids from various peptides. The presence of Zn(2+) ions is essential for the peptidase activity, and the association with other cofactors can modulate the substrate spectificity of the enzyme. For instance, in the presence of Mn(2+), it displays a specific Cys-Gly hydrolyzing activity of Cys-Gly-S-conjugates. Involved in the metabolism of glutathione and in the degradation of glutathione S-conjugates, which may play a role in the control of the cell redox status.</text>
</comment>
<dbReference type="Gene3D" id="3.40.630.10">
    <property type="entry name" value="Zn peptidases"/>
    <property type="match status" value="1"/>
</dbReference>
<dbReference type="InterPro" id="IPR043472">
    <property type="entry name" value="Macro_dom-like"/>
</dbReference>
<comment type="catalytic activity">
    <reaction evidence="1">
        <text>Release of an N-terminal amino acid, Xaa-|-Yaa-, in which Xaa is preferably Leu, but may be other amino acids including Pro although not Arg or Lys, and Yaa may be Pro. Amino acid amides and methyl esters are also readily hydrolyzed, but rates on arylamides are exceedingly low.</text>
        <dbReference type="EC" id="3.4.11.1"/>
    </reaction>
</comment>
<evidence type="ECO:0000259" key="20">
    <source>
        <dbReference type="PROSITE" id="PS00631"/>
    </source>
</evidence>
<dbReference type="InterPro" id="IPR023042">
    <property type="entry name" value="Peptidase_M17_leu_NH2_pept"/>
</dbReference>
<dbReference type="PANTHER" id="PTHR11963">
    <property type="entry name" value="LEUCINE AMINOPEPTIDASE-RELATED"/>
    <property type="match status" value="1"/>
</dbReference>
<dbReference type="HAMAP" id="MF_00181">
    <property type="entry name" value="Cytosol_peptidase_M17"/>
    <property type="match status" value="1"/>
</dbReference>
<dbReference type="CDD" id="cd00433">
    <property type="entry name" value="Peptidase_M17"/>
    <property type="match status" value="1"/>
</dbReference>
<dbReference type="EC" id="3.4.13.23" evidence="11"/>
<dbReference type="PANTHER" id="PTHR11963:SF23">
    <property type="entry name" value="CYTOSOL AMINOPEPTIDASE"/>
    <property type="match status" value="1"/>
</dbReference>
<evidence type="ECO:0000256" key="4">
    <source>
        <dbReference type="ARBA" id="ARBA00012565"/>
    </source>
</evidence>
<protein>
    <recommendedName>
        <fullName evidence="6">Cytosol aminopeptidase</fullName>
        <ecNumber evidence="4">3.4.11.1</ecNumber>
        <ecNumber evidence="5">3.4.11.5</ecNumber>
        <ecNumber evidence="11">3.4.13.23</ecNumber>
    </recommendedName>
    <alternativeName>
        <fullName evidence="14">Cysteinylglycine-S-conjugate dipeptidase</fullName>
    </alternativeName>
    <alternativeName>
        <fullName evidence="15">Leucine aminopeptidase 3</fullName>
    </alternativeName>
    <alternativeName>
        <fullName evidence="16">Leucyl aminopeptidase</fullName>
    </alternativeName>
    <alternativeName>
        <fullName evidence="13">Proline aminopeptidase</fullName>
    </alternativeName>
    <alternativeName>
        <fullName evidence="12">Prolyl aminopeptidase</fullName>
    </alternativeName>
</protein>
<organism evidence="21 22">
    <name type="scientific">Aplysia californica</name>
    <name type="common">California sea hare</name>
    <dbReference type="NCBI Taxonomy" id="6500"/>
    <lineage>
        <taxon>Eukaryota</taxon>
        <taxon>Metazoa</taxon>
        <taxon>Spiralia</taxon>
        <taxon>Lophotrochozoa</taxon>
        <taxon>Mollusca</taxon>
        <taxon>Gastropoda</taxon>
        <taxon>Heterobranchia</taxon>
        <taxon>Euthyneura</taxon>
        <taxon>Tectipleura</taxon>
        <taxon>Aplysiida</taxon>
        <taxon>Aplysioidea</taxon>
        <taxon>Aplysiidae</taxon>
        <taxon>Aplysia</taxon>
    </lineage>
</organism>
<evidence type="ECO:0000256" key="8">
    <source>
        <dbReference type="ARBA" id="ARBA00022670"/>
    </source>
</evidence>
<keyword evidence="21" id="KW-1185">Reference proteome</keyword>